<dbReference type="GO" id="GO:0016746">
    <property type="term" value="F:acyltransferase activity"/>
    <property type="evidence" value="ECO:0007669"/>
    <property type="project" value="UniProtKB-KW"/>
</dbReference>
<gene>
    <name evidence="2" type="ORF">IAA54_05445</name>
</gene>
<evidence type="ECO:0000313" key="2">
    <source>
        <dbReference type="EMBL" id="HIR57094.1"/>
    </source>
</evidence>
<reference evidence="2" key="1">
    <citation type="submission" date="2020-10" db="EMBL/GenBank/DDBJ databases">
        <authorList>
            <person name="Gilroy R."/>
        </authorList>
    </citation>
    <scope>NUCLEOTIDE SEQUENCE</scope>
    <source>
        <strain evidence="2">ChiSjej1B19-7085</strain>
    </source>
</reference>
<protein>
    <submittedName>
        <fullName evidence="2">Acyl-CoA--6-aminopenicillanic acid acyltransferase</fullName>
    </submittedName>
</protein>
<dbReference type="PANTHER" id="PTHR34180:SF1">
    <property type="entry name" value="BETA-ALANYL-DOPAMINE_CARCININE HYDROLASE"/>
    <property type="match status" value="1"/>
</dbReference>
<comment type="caution">
    <text evidence="2">The sequence shown here is derived from an EMBL/GenBank/DDBJ whole genome shotgun (WGS) entry which is preliminary data.</text>
</comment>
<dbReference type="PANTHER" id="PTHR34180">
    <property type="entry name" value="PEPTIDASE C45"/>
    <property type="match status" value="1"/>
</dbReference>
<dbReference type="Gene3D" id="3.60.60.10">
    <property type="entry name" value="Penicillin V Acylase, Chain A"/>
    <property type="match status" value="1"/>
</dbReference>
<keyword evidence="2" id="KW-0012">Acyltransferase</keyword>
<feature type="domain" description="Peptidase C45 hydrolase" evidence="1">
    <location>
        <begin position="100"/>
        <end position="324"/>
    </location>
</feature>
<organism evidence="2 3">
    <name type="scientific">Candidatus Gallacutalibacter pullicola</name>
    <dbReference type="NCBI Taxonomy" id="2840830"/>
    <lineage>
        <taxon>Bacteria</taxon>
        <taxon>Bacillati</taxon>
        <taxon>Bacillota</taxon>
        <taxon>Clostridia</taxon>
        <taxon>Eubacteriales</taxon>
        <taxon>Candidatus Gallacutalibacter</taxon>
    </lineage>
</organism>
<dbReference type="Proteomes" id="UP000886785">
    <property type="component" value="Unassembled WGS sequence"/>
</dbReference>
<dbReference type="InterPro" id="IPR047801">
    <property type="entry name" value="Peptidase_C45"/>
</dbReference>
<dbReference type="Pfam" id="PF03417">
    <property type="entry name" value="AAT"/>
    <property type="match status" value="1"/>
</dbReference>
<evidence type="ECO:0000259" key="1">
    <source>
        <dbReference type="Pfam" id="PF03417"/>
    </source>
</evidence>
<keyword evidence="2" id="KW-0808">Transferase</keyword>
<evidence type="ECO:0000313" key="3">
    <source>
        <dbReference type="Proteomes" id="UP000886785"/>
    </source>
</evidence>
<proteinExistence type="predicted"/>
<dbReference type="NCBIfam" id="NF040521">
    <property type="entry name" value="C45_proenzyme"/>
    <property type="match status" value="1"/>
</dbReference>
<sequence length="337" mass="37635">MYHITLRGTHYEAGFQWGSLLREHGNIISDAIPFAITGDRLSYAEACLPVYERYYPEIAEEIRGMADGQQCDPKILQAVLFSMYAMPPSCCCSCLAVTAGDEILFGRSSDFLTALEEQNCNVLYALSDGAYALTGNTTAFIELEDGVNEHGLAIGLTSVYSTRRKPGFTAGLLLRYLLEKCRTVDEAIRCAARLPIGSAQTLTLADPSGDIAVIECNCERFEFARPTEPRDPFVCAVNEFHLPPMGPCNTPGIDNWRASERYRTMESALLGSGERGFSVDEAKKLLSGGYGFLCQYDRAEGRDTVWSVIYDLRRRRIFRSEGNPMRCGYQEDTRFRF</sequence>
<dbReference type="InterPro" id="IPR005079">
    <property type="entry name" value="Peptidase_C45_hydrolase"/>
</dbReference>
<dbReference type="InterPro" id="IPR029055">
    <property type="entry name" value="Ntn_hydrolases_N"/>
</dbReference>
<dbReference type="AlphaFoldDB" id="A0A9D1DQM3"/>
<reference evidence="2" key="2">
    <citation type="journal article" date="2021" name="PeerJ">
        <title>Extensive microbial diversity within the chicken gut microbiome revealed by metagenomics and culture.</title>
        <authorList>
            <person name="Gilroy R."/>
            <person name="Ravi A."/>
            <person name="Getino M."/>
            <person name="Pursley I."/>
            <person name="Horton D.L."/>
            <person name="Alikhan N.F."/>
            <person name="Baker D."/>
            <person name="Gharbi K."/>
            <person name="Hall N."/>
            <person name="Watson M."/>
            <person name="Adriaenssens E.M."/>
            <person name="Foster-Nyarko E."/>
            <person name="Jarju S."/>
            <person name="Secka A."/>
            <person name="Antonio M."/>
            <person name="Oren A."/>
            <person name="Chaudhuri R.R."/>
            <person name="La Ragione R."/>
            <person name="Hildebrand F."/>
            <person name="Pallen M.J."/>
        </authorList>
    </citation>
    <scope>NUCLEOTIDE SEQUENCE</scope>
    <source>
        <strain evidence="2">ChiSjej1B19-7085</strain>
    </source>
</reference>
<dbReference type="EMBL" id="DVHF01000062">
    <property type="protein sequence ID" value="HIR57094.1"/>
    <property type="molecule type" value="Genomic_DNA"/>
</dbReference>
<accession>A0A9D1DQM3</accession>
<dbReference type="InterPro" id="IPR047794">
    <property type="entry name" value="C45_proenzyme-like"/>
</dbReference>
<name>A0A9D1DQM3_9FIRM</name>
<dbReference type="SUPFAM" id="SSF56235">
    <property type="entry name" value="N-terminal nucleophile aminohydrolases (Ntn hydrolases)"/>
    <property type="match status" value="1"/>
</dbReference>